<name>A0AAN7UMM2_9PEZI</name>
<dbReference type="InterPro" id="IPR008922">
    <property type="entry name" value="Di-copper_centre_dom_sf"/>
</dbReference>
<dbReference type="Pfam" id="PF00264">
    <property type="entry name" value="Tyrosinase"/>
    <property type="match status" value="1"/>
</dbReference>
<evidence type="ECO:0000256" key="1">
    <source>
        <dbReference type="ARBA" id="ARBA00022723"/>
    </source>
</evidence>
<evidence type="ECO:0000313" key="4">
    <source>
        <dbReference type="Proteomes" id="UP001305414"/>
    </source>
</evidence>
<keyword evidence="4" id="KW-1185">Reference proteome</keyword>
<comment type="caution">
    <text evidence="3">The sequence shown here is derived from an EMBL/GenBank/DDBJ whole genome shotgun (WGS) entry which is preliminary data.</text>
</comment>
<dbReference type="Gene3D" id="1.10.1280.10">
    <property type="entry name" value="Di-copper center containing domain from catechol oxidase"/>
    <property type="match status" value="1"/>
</dbReference>
<dbReference type="GO" id="GO:0016491">
    <property type="term" value="F:oxidoreductase activity"/>
    <property type="evidence" value="ECO:0007669"/>
    <property type="project" value="InterPro"/>
</dbReference>
<reference evidence="3 4" key="1">
    <citation type="submission" date="2023-10" db="EMBL/GenBank/DDBJ databases">
        <title>Draft genome sequence of Xylaria bambusicola isolate GMP-LS, the root and basal stem rot pathogen of sugarcane in Indonesia.</title>
        <authorList>
            <person name="Selvaraj P."/>
            <person name="Muralishankar V."/>
            <person name="Muruganantham S."/>
            <person name="Sp S."/>
            <person name="Haryani S."/>
            <person name="Lau K.J.X."/>
            <person name="Naqvi N.I."/>
        </authorList>
    </citation>
    <scope>NUCLEOTIDE SEQUENCE [LARGE SCALE GENOMIC DNA]</scope>
    <source>
        <strain evidence="3">GMP-LS</strain>
    </source>
</reference>
<dbReference type="InterPro" id="IPR050316">
    <property type="entry name" value="Tyrosinase/Hemocyanin"/>
</dbReference>
<dbReference type="Proteomes" id="UP001305414">
    <property type="component" value="Unassembled WGS sequence"/>
</dbReference>
<dbReference type="PANTHER" id="PTHR11474">
    <property type="entry name" value="TYROSINASE FAMILY MEMBER"/>
    <property type="match status" value="1"/>
</dbReference>
<dbReference type="SUPFAM" id="SSF48056">
    <property type="entry name" value="Di-copper centre-containing domain"/>
    <property type="match status" value="1"/>
</dbReference>
<dbReference type="AlphaFoldDB" id="A0AAN7UMM2"/>
<dbReference type="GO" id="GO:0046872">
    <property type="term" value="F:metal ion binding"/>
    <property type="evidence" value="ECO:0007669"/>
    <property type="project" value="UniProtKB-KW"/>
</dbReference>
<evidence type="ECO:0000313" key="3">
    <source>
        <dbReference type="EMBL" id="KAK5635605.1"/>
    </source>
</evidence>
<dbReference type="PROSITE" id="PS00498">
    <property type="entry name" value="TYROSINASE_2"/>
    <property type="match status" value="1"/>
</dbReference>
<gene>
    <name evidence="3" type="ORF">RRF57_011317</name>
</gene>
<organism evidence="3 4">
    <name type="scientific">Xylaria bambusicola</name>
    <dbReference type="NCBI Taxonomy" id="326684"/>
    <lineage>
        <taxon>Eukaryota</taxon>
        <taxon>Fungi</taxon>
        <taxon>Dikarya</taxon>
        <taxon>Ascomycota</taxon>
        <taxon>Pezizomycotina</taxon>
        <taxon>Sordariomycetes</taxon>
        <taxon>Xylariomycetidae</taxon>
        <taxon>Xylariales</taxon>
        <taxon>Xylariaceae</taxon>
        <taxon>Xylaria</taxon>
    </lineage>
</organism>
<dbReference type="PANTHER" id="PTHR11474:SF116">
    <property type="entry name" value="TYROSINASE"/>
    <property type="match status" value="1"/>
</dbReference>
<keyword evidence="1" id="KW-0479">Metal-binding</keyword>
<sequence>MCFWWDEKKWAGRFHEATIFRPEYFGSLPGPTNGRGTCIPDGTFRNLQSNLGPGQTVNNPHCVQRAVNEGTTSQTGVNSYNTCLARSSYPDFHSCVEFTYHAQGHNGVGATMADAIASPGDPIFFMHHLYIDYTFRKWQLGALSRRNTISGCATNDGCTPLTLDTMIYMGGICGSKCRDAPVRDVLRTKQGLFCYMYSY</sequence>
<dbReference type="EMBL" id="JAWHQM010000055">
    <property type="protein sequence ID" value="KAK5635605.1"/>
    <property type="molecule type" value="Genomic_DNA"/>
</dbReference>
<dbReference type="InterPro" id="IPR002227">
    <property type="entry name" value="Tyrosinase_Cu-bd"/>
</dbReference>
<protein>
    <recommendedName>
        <fullName evidence="2">Tyrosinase copper-binding domain-containing protein</fullName>
    </recommendedName>
</protein>
<evidence type="ECO:0000259" key="2">
    <source>
        <dbReference type="PROSITE" id="PS00498"/>
    </source>
</evidence>
<proteinExistence type="predicted"/>
<accession>A0AAN7UMM2</accession>
<feature type="domain" description="Tyrosinase copper-binding" evidence="2">
    <location>
        <begin position="121"/>
        <end position="132"/>
    </location>
</feature>